<name>A0A8H4EVI9_GIGMA</name>
<accession>A0A8H4EVI9</accession>
<reference evidence="3 4" key="1">
    <citation type="journal article" date="2019" name="Environ. Microbiol.">
        <title>At the nexus of three kingdoms: the genome of the mycorrhizal fungus Gigaspora margarita provides insights into plant, endobacterial and fungal interactions.</title>
        <authorList>
            <person name="Venice F."/>
            <person name="Ghignone S."/>
            <person name="Salvioli di Fossalunga A."/>
            <person name="Amselem J."/>
            <person name="Novero M."/>
            <person name="Xianan X."/>
            <person name="Sedzielewska Toro K."/>
            <person name="Morin E."/>
            <person name="Lipzen A."/>
            <person name="Grigoriev I.V."/>
            <person name="Henrissat B."/>
            <person name="Martin F.M."/>
            <person name="Bonfante P."/>
        </authorList>
    </citation>
    <scope>NUCLEOTIDE SEQUENCE [LARGE SCALE GENOMIC DNA]</scope>
    <source>
        <strain evidence="3 4">BEG34</strain>
    </source>
</reference>
<comment type="caution">
    <text evidence="3">The sequence shown here is derived from an EMBL/GenBank/DDBJ whole genome shotgun (WGS) entry which is preliminary data.</text>
</comment>
<feature type="transmembrane region" description="Helical" evidence="1">
    <location>
        <begin position="21"/>
        <end position="40"/>
    </location>
</feature>
<evidence type="ECO:0000256" key="1">
    <source>
        <dbReference type="SAM" id="Phobius"/>
    </source>
</evidence>
<evidence type="ECO:0000259" key="2">
    <source>
        <dbReference type="Pfam" id="PF01419"/>
    </source>
</evidence>
<keyword evidence="1" id="KW-0812">Transmembrane</keyword>
<organism evidence="3 4">
    <name type="scientific">Gigaspora margarita</name>
    <dbReference type="NCBI Taxonomy" id="4874"/>
    <lineage>
        <taxon>Eukaryota</taxon>
        <taxon>Fungi</taxon>
        <taxon>Fungi incertae sedis</taxon>
        <taxon>Mucoromycota</taxon>
        <taxon>Glomeromycotina</taxon>
        <taxon>Glomeromycetes</taxon>
        <taxon>Diversisporales</taxon>
        <taxon>Gigasporaceae</taxon>
        <taxon>Gigaspora</taxon>
    </lineage>
</organism>
<dbReference type="EMBL" id="WTPW01000007">
    <property type="protein sequence ID" value="KAF0561657.1"/>
    <property type="molecule type" value="Genomic_DNA"/>
</dbReference>
<dbReference type="Pfam" id="PF01419">
    <property type="entry name" value="Jacalin"/>
    <property type="match status" value="1"/>
</dbReference>
<gene>
    <name evidence="3" type="ORF">F8M41_020993</name>
</gene>
<sequence length="423" mass="48835">MFQKKNAKFIIPNPKKFINTLLLTYAYTHFISAILKFLLWSAYSKPRLFFGALGITVLWIALIEQRLTKSPLNQLVHVTQKVEDEVKELSIPEIPTMVENDFKHEAIVFSRTILGRINAIEEQLTKDEKSEETNENIQKHLDAIKKRIPTFKVVLTIAIKKTYEVTVTAKDAHLVLEDGRTSAIRHENSLYQRLLHLINSEEERILIKDQLEEIDEVITSIKDLQNDLEFFDKILDDYCIKSQEVEVQLEKNINHEKIDKNSLRDLKYSVDDLNTPHPKLPSKINKDCINFNLKFSTGTKKLTMIRIWSTKRVVHSLVFVFSDETSQVVGTPNKGRLTDFLWVDGEYITELSYIMGKYINGIEIKTNSGRSTGWQGSQSGQKKQIVPGFFSNWFSSWQGLYGTFSEGICSIMPLSVNMVSFFW</sequence>
<protein>
    <recommendedName>
        <fullName evidence="2">Jacalin-type lectin domain-containing protein</fullName>
    </recommendedName>
</protein>
<evidence type="ECO:0000313" key="3">
    <source>
        <dbReference type="EMBL" id="KAF0561657.1"/>
    </source>
</evidence>
<keyword evidence="4" id="KW-1185">Reference proteome</keyword>
<dbReference type="AlphaFoldDB" id="A0A8H4EVI9"/>
<dbReference type="InterPro" id="IPR001229">
    <property type="entry name" value="Jacalin-like_lectin_dom"/>
</dbReference>
<proteinExistence type="predicted"/>
<dbReference type="SUPFAM" id="SSF51101">
    <property type="entry name" value="Mannose-binding lectins"/>
    <property type="match status" value="1"/>
</dbReference>
<dbReference type="OrthoDB" id="74460at2759"/>
<dbReference type="Gene3D" id="2.100.10.30">
    <property type="entry name" value="Jacalin-like lectin domain"/>
    <property type="match status" value="1"/>
</dbReference>
<feature type="domain" description="Jacalin-type lectin" evidence="2">
    <location>
        <begin position="297"/>
        <end position="385"/>
    </location>
</feature>
<keyword evidence="1" id="KW-1133">Transmembrane helix</keyword>
<keyword evidence="1" id="KW-0472">Membrane</keyword>
<dbReference type="InterPro" id="IPR036404">
    <property type="entry name" value="Jacalin-like_lectin_dom_sf"/>
</dbReference>
<evidence type="ECO:0000313" key="4">
    <source>
        <dbReference type="Proteomes" id="UP000439903"/>
    </source>
</evidence>
<dbReference type="Proteomes" id="UP000439903">
    <property type="component" value="Unassembled WGS sequence"/>
</dbReference>